<dbReference type="SUPFAM" id="SSF88713">
    <property type="entry name" value="Glycoside hydrolase/deacetylase"/>
    <property type="match status" value="1"/>
</dbReference>
<evidence type="ECO:0000256" key="2">
    <source>
        <dbReference type="PROSITE-ProRule" id="PRU00124"/>
    </source>
</evidence>
<accession>A0A6P7H284</accession>
<dbReference type="PROSITE" id="PS50068">
    <property type="entry name" value="LDLRA_2"/>
    <property type="match status" value="1"/>
</dbReference>
<dbReference type="InterPro" id="IPR011330">
    <property type="entry name" value="Glyco_hydro/deAcase_b/a-brl"/>
</dbReference>
<feature type="signal peptide" evidence="3">
    <location>
        <begin position="1"/>
        <end position="20"/>
    </location>
</feature>
<dbReference type="Pfam" id="PF00057">
    <property type="entry name" value="Ldl_recept_a"/>
    <property type="match status" value="1"/>
</dbReference>
<dbReference type="SMART" id="SM00494">
    <property type="entry name" value="ChtBD2"/>
    <property type="match status" value="1"/>
</dbReference>
<organism evidence="5">
    <name type="scientific">Diabrotica virgifera virgifera</name>
    <name type="common">western corn rootworm</name>
    <dbReference type="NCBI Taxonomy" id="50390"/>
    <lineage>
        <taxon>Eukaryota</taxon>
        <taxon>Metazoa</taxon>
        <taxon>Ecdysozoa</taxon>
        <taxon>Arthropoda</taxon>
        <taxon>Hexapoda</taxon>
        <taxon>Insecta</taxon>
        <taxon>Pterygota</taxon>
        <taxon>Neoptera</taxon>
        <taxon>Endopterygota</taxon>
        <taxon>Coleoptera</taxon>
        <taxon>Polyphaga</taxon>
        <taxon>Cucujiformia</taxon>
        <taxon>Chrysomeloidea</taxon>
        <taxon>Chrysomelidae</taxon>
        <taxon>Galerucinae</taxon>
        <taxon>Diabroticina</taxon>
        <taxon>Diabroticites</taxon>
        <taxon>Diabrotica</taxon>
    </lineage>
</organism>
<dbReference type="CDD" id="cd10974">
    <property type="entry name" value="CE4_CDA_like_1"/>
    <property type="match status" value="1"/>
</dbReference>
<keyword evidence="3" id="KW-0732">Signal</keyword>
<dbReference type="SUPFAM" id="SSF57625">
    <property type="entry name" value="Invertebrate chitin-binding proteins"/>
    <property type="match status" value="1"/>
</dbReference>
<dbReference type="Gene3D" id="3.20.20.370">
    <property type="entry name" value="Glycoside hydrolase/deacetylase"/>
    <property type="match status" value="1"/>
</dbReference>
<dbReference type="InterPro" id="IPR036508">
    <property type="entry name" value="Chitin-bd_dom_sf"/>
</dbReference>
<gene>
    <name evidence="5" type="primary">LOC114345178</name>
</gene>
<keyword evidence="1 2" id="KW-1015">Disulfide bond</keyword>
<dbReference type="AlphaFoldDB" id="A0A6P7H284"/>
<name>A0A6P7H284_DIAVI</name>
<evidence type="ECO:0000256" key="3">
    <source>
        <dbReference type="SAM" id="SignalP"/>
    </source>
</evidence>
<dbReference type="InParanoid" id="A0A6P7H284"/>
<dbReference type="InterPro" id="IPR002509">
    <property type="entry name" value="NODB_dom"/>
</dbReference>
<evidence type="ECO:0000259" key="4">
    <source>
        <dbReference type="PROSITE" id="PS50940"/>
    </source>
</evidence>
<dbReference type="Pfam" id="PF01522">
    <property type="entry name" value="Polysacc_deac_1"/>
    <property type="match status" value="1"/>
</dbReference>
<sequence length="519" mass="60507">MGVSIFLVFKCLISIMAVEGITISDNKKARCIENGHFYRDPDRSAHTMWTQEECSKYFLCLDGEVFDFKCSTGLLFDVNRQICDFKLNVDNCDQTTEAVIPKPLLKTANCKERNYLGCADSTCLPQEYFCDGSVDCPDGSDEGHCDIHNDPNAASPCNPKKCSLPDCFCSENGTKIPGNLQPSVIPQMIMLTFDDAVNDDNWDLYSRVLFSKFYQNPNKCPIKATFFISHQYNNYQYTQKLWNEGHEIAIHSITHRGPEDWWTYNATIEDWFDEMVGQANILNRFSKVRMEDIKGMRVPFLRIGWNRQFLMMKEFGFVYDSSMVVPFSNPPLWPYTMDYKMPHRCVGSKQLCPSRSYHNIWELPMNQLEAGEFTCAMVDSCPSTMTGNEVYELLMHNFRRHYLSNRAPFGLYFHSAWFKNSSYLSAFQKFLSDVLKQTDVWFVTNWQAIEWIKRPRTLDKIHTFEPWSCKKRFEKSEIACSVPNVCKLHSRVFQQDRHLQTCSECPQKYPWIRNEFGLD</sequence>
<feature type="disulfide bond" evidence="2">
    <location>
        <begin position="130"/>
        <end position="145"/>
    </location>
</feature>
<dbReference type="GO" id="GO:0016810">
    <property type="term" value="F:hydrolase activity, acting on carbon-nitrogen (but not peptide) bonds"/>
    <property type="evidence" value="ECO:0007669"/>
    <property type="project" value="InterPro"/>
</dbReference>
<proteinExistence type="predicted"/>
<protein>
    <submittedName>
        <fullName evidence="5">Uncharacterized protein LOC114345178 isoform X1</fullName>
    </submittedName>
</protein>
<feature type="disulfide bond" evidence="2">
    <location>
        <begin position="118"/>
        <end position="136"/>
    </location>
</feature>
<dbReference type="CDD" id="cd00112">
    <property type="entry name" value="LDLa"/>
    <property type="match status" value="1"/>
</dbReference>
<dbReference type="PROSITE" id="PS50940">
    <property type="entry name" value="CHIT_BIND_II"/>
    <property type="match status" value="1"/>
</dbReference>
<dbReference type="GO" id="GO:0008061">
    <property type="term" value="F:chitin binding"/>
    <property type="evidence" value="ECO:0007669"/>
    <property type="project" value="InterPro"/>
</dbReference>
<dbReference type="KEGG" id="dvv:114345178"/>
<dbReference type="InterPro" id="IPR002172">
    <property type="entry name" value="LDrepeatLR_classA_rpt"/>
</dbReference>
<evidence type="ECO:0000256" key="1">
    <source>
        <dbReference type="ARBA" id="ARBA00023157"/>
    </source>
</evidence>
<dbReference type="Gene3D" id="4.10.400.10">
    <property type="entry name" value="Low-density Lipoprotein Receptor"/>
    <property type="match status" value="1"/>
</dbReference>
<reference evidence="5" key="1">
    <citation type="submission" date="2025-08" db="UniProtKB">
        <authorList>
            <consortium name="RefSeq"/>
        </authorList>
    </citation>
    <scope>IDENTIFICATION</scope>
    <source>
        <tissue evidence="5">Whole insect</tissue>
    </source>
</reference>
<feature type="chain" id="PRO_5028445812" evidence="3">
    <location>
        <begin position="21"/>
        <end position="519"/>
    </location>
</feature>
<dbReference type="RefSeq" id="XP_028151803.1">
    <property type="nucleotide sequence ID" value="XM_028296002.1"/>
</dbReference>
<comment type="caution">
    <text evidence="2">Lacks conserved residue(s) required for the propagation of feature annotation.</text>
</comment>
<dbReference type="GO" id="GO:0005975">
    <property type="term" value="P:carbohydrate metabolic process"/>
    <property type="evidence" value="ECO:0007669"/>
    <property type="project" value="InterPro"/>
</dbReference>
<dbReference type="PANTHER" id="PTHR45985:SF5">
    <property type="entry name" value="CHITIN AND LDLR BINDING DEACETYLASE 3"/>
    <property type="match status" value="1"/>
</dbReference>
<dbReference type="OrthoDB" id="504708at2759"/>
<dbReference type="PROSITE" id="PS01209">
    <property type="entry name" value="LDLRA_1"/>
    <property type="match status" value="1"/>
</dbReference>
<dbReference type="InterPro" id="IPR002557">
    <property type="entry name" value="Chitin-bd_dom"/>
</dbReference>
<dbReference type="Gene3D" id="2.170.140.10">
    <property type="entry name" value="Chitin binding domain"/>
    <property type="match status" value="1"/>
</dbReference>
<feature type="domain" description="Chitin-binding type-2" evidence="4">
    <location>
        <begin position="28"/>
        <end position="94"/>
    </location>
</feature>
<dbReference type="SUPFAM" id="SSF57424">
    <property type="entry name" value="LDL receptor-like module"/>
    <property type="match status" value="1"/>
</dbReference>
<dbReference type="Pfam" id="PF01607">
    <property type="entry name" value="CBM_14"/>
    <property type="match status" value="1"/>
</dbReference>
<dbReference type="InterPro" id="IPR036055">
    <property type="entry name" value="LDL_receptor-like_sf"/>
</dbReference>
<dbReference type="SMART" id="SM00192">
    <property type="entry name" value="LDLa"/>
    <property type="match status" value="1"/>
</dbReference>
<dbReference type="InterPro" id="IPR023415">
    <property type="entry name" value="LDLR_class-A_CS"/>
</dbReference>
<dbReference type="InterPro" id="IPR052740">
    <property type="entry name" value="CE4"/>
</dbReference>
<dbReference type="GO" id="GO:0005576">
    <property type="term" value="C:extracellular region"/>
    <property type="evidence" value="ECO:0007669"/>
    <property type="project" value="InterPro"/>
</dbReference>
<evidence type="ECO:0000313" key="5">
    <source>
        <dbReference type="RefSeq" id="XP_028151803.1"/>
    </source>
</evidence>
<dbReference type="PANTHER" id="PTHR45985">
    <property type="match status" value="1"/>
</dbReference>